<reference evidence="2" key="1">
    <citation type="journal article" date="2020" name="Stud. Mycol.">
        <title>101 Dothideomycetes genomes: a test case for predicting lifestyles and emergence of pathogens.</title>
        <authorList>
            <person name="Haridas S."/>
            <person name="Albert R."/>
            <person name="Binder M."/>
            <person name="Bloem J."/>
            <person name="Labutti K."/>
            <person name="Salamov A."/>
            <person name="Andreopoulos B."/>
            <person name="Baker S."/>
            <person name="Barry K."/>
            <person name="Bills G."/>
            <person name="Bluhm B."/>
            <person name="Cannon C."/>
            <person name="Castanera R."/>
            <person name="Culley D."/>
            <person name="Daum C."/>
            <person name="Ezra D."/>
            <person name="Gonzalez J."/>
            <person name="Henrissat B."/>
            <person name="Kuo A."/>
            <person name="Liang C."/>
            <person name="Lipzen A."/>
            <person name="Lutzoni F."/>
            <person name="Magnuson J."/>
            <person name="Mondo S."/>
            <person name="Nolan M."/>
            <person name="Ohm R."/>
            <person name="Pangilinan J."/>
            <person name="Park H.-J."/>
            <person name="Ramirez L."/>
            <person name="Alfaro M."/>
            <person name="Sun H."/>
            <person name="Tritt A."/>
            <person name="Yoshinaga Y."/>
            <person name="Zwiers L.-H."/>
            <person name="Turgeon B."/>
            <person name="Goodwin S."/>
            <person name="Spatafora J."/>
            <person name="Crous P."/>
            <person name="Grigoriev I."/>
        </authorList>
    </citation>
    <scope>NUCLEOTIDE SEQUENCE</scope>
    <source>
        <strain evidence="2">CBS 113818</strain>
    </source>
</reference>
<feature type="region of interest" description="Disordered" evidence="1">
    <location>
        <begin position="1"/>
        <end position="65"/>
    </location>
</feature>
<evidence type="ECO:0000256" key="1">
    <source>
        <dbReference type="SAM" id="MobiDB-lite"/>
    </source>
</evidence>
<name>A0A6A7A331_9PLEO</name>
<dbReference type="EMBL" id="MU006225">
    <property type="protein sequence ID" value="KAF2826965.1"/>
    <property type="molecule type" value="Genomic_DNA"/>
</dbReference>
<proteinExistence type="predicted"/>
<keyword evidence="3" id="KW-1185">Reference proteome</keyword>
<dbReference type="OrthoDB" id="10597755at2759"/>
<evidence type="ECO:0000313" key="2">
    <source>
        <dbReference type="EMBL" id="KAF2826965.1"/>
    </source>
</evidence>
<sequence length="175" mass="20611">MQDKETLEELHPDEQGFEHEDQDEDGENDSEDDEEVDSDDKTGATAVSTSEYRRRPSLPGSYCESDPIPPSWYRDEFVIDTEGNLCSKLPRLSRASRQLMAETLWFSFDTTYKFVVQVDSFHTSLLFERQRAFRLLADACGVDNVTEANTTIVLDDRRWEQQNWRENLRRWLRKY</sequence>
<feature type="compositionally biased region" description="Acidic residues" evidence="1">
    <location>
        <begin position="20"/>
        <end position="38"/>
    </location>
</feature>
<protein>
    <submittedName>
        <fullName evidence="2">Uncharacterized protein</fullName>
    </submittedName>
</protein>
<organism evidence="2 3">
    <name type="scientific">Ophiobolus disseminans</name>
    <dbReference type="NCBI Taxonomy" id="1469910"/>
    <lineage>
        <taxon>Eukaryota</taxon>
        <taxon>Fungi</taxon>
        <taxon>Dikarya</taxon>
        <taxon>Ascomycota</taxon>
        <taxon>Pezizomycotina</taxon>
        <taxon>Dothideomycetes</taxon>
        <taxon>Pleosporomycetidae</taxon>
        <taxon>Pleosporales</taxon>
        <taxon>Pleosporineae</taxon>
        <taxon>Phaeosphaeriaceae</taxon>
        <taxon>Ophiobolus</taxon>
    </lineage>
</organism>
<evidence type="ECO:0000313" key="3">
    <source>
        <dbReference type="Proteomes" id="UP000799424"/>
    </source>
</evidence>
<accession>A0A6A7A331</accession>
<gene>
    <name evidence="2" type="ORF">CC86DRAFT_406199</name>
</gene>
<feature type="compositionally biased region" description="Basic and acidic residues" evidence="1">
    <location>
        <begin position="1"/>
        <end position="19"/>
    </location>
</feature>
<dbReference type="AlphaFoldDB" id="A0A6A7A331"/>
<dbReference type="Proteomes" id="UP000799424">
    <property type="component" value="Unassembled WGS sequence"/>
</dbReference>